<feature type="transmembrane region" description="Helical" evidence="8">
    <location>
        <begin position="486"/>
        <end position="505"/>
    </location>
</feature>
<dbReference type="Proteomes" id="UP000218965">
    <property type="component" value="Chromosome"/>
</dbReference>
<evidence type="ECO:0000256" key="8">
    <source>
        <dbReference type="HAMAP-Rule" id="MF_01148"/>
    </source>
</evidence>
<dbReference type="SUPFAM" id="SSF56317">
    <property type="entry name" value="Carbon-nitrogen hydrolase"/>
    <property type="match status" value="1"/>
</dbReference>
<dbReference type="PANTHER" id="PTHR38686">
    <property type="entry name" value="APOLIPOPROTEIN N-ACYLTRANSFERASE"/>
    <property type="match status" value="1"/>
</dbReference>
<protein>
    <recommendedName>
        <fullName evidence="8">Apolipoprotein N-acyltransferase</fullName>
        <shortName evidence="8">ALP N-acyltransferase</shortName>
        <ecNumber evidence="8">2.3.1.269</ecNumber>
    </recommendedName>
</protein>
<comment type="similarity">
    <text evidence="8">Belongs to the CN hydrolase family. Apolipoprotein N-acyltransferase subfamily.</text>
</comment>
<reference evidence="11" key="1">
    <citation type="submission" date="2015-12" db="EMBL/GenBank/DDBJ databases">
        <authorList>
            <person name="Shamseldin A."/>
            <person name="Moawad H."/>
            <person name="Abd El-Rahim W.M."/>
            <person name="Sadowsky M.J."/>
        </authorList>
    </citation>
    <scope>NUCLEOTIDE SEQUENCE [LARGE SCALE GENOMIC DNA]</scope>
    <source>
        <strain evidence="11">JAM AC0309</strain>
    </source>
</reference>
<evidence type="ECO:0000256" key="5">
    <source>
        <dbReference type="ARBA" id="ARBA00022989"/>
    </source>
</evidence>
<evidence type="ECO:0000256" key="6">
    <source>
        <dbReference type="ARBA" id="ARBA00023136"/>
    </source>
</evidence>
<feature type="transmembrane region" description="Helical" evidence="8">
    <location>
        <begin position="167"/>
        <end position="192"/>
    </location>
</feature>
<dbReference type="HAMAP" id="MF_01148">
    <property type="entry name" value="Lnt"/>
    <property type="match status" value="1"/>
</dbReference>
<name>A0A0U5BVB1_9MICO</name>
<accession>A0A0U5BVB1</accession>
<dbReference type="OrthoDB" id="9804277at2"/>
<keyword evidence="6 8" id="KW-0472">Membrane</keyword>
<feature type="transmembrane region" description="Helical" evidence="8">
    <location>
        <begin position="12"/>
        <end position="30"/>
    </location>
</feature>
<dbReference type="UniPathway" id="UPA00666"/>
<feature type="transmembrane region" description="Helical" evidence="8">
    <location>
        <begin position="204"/>
        <end position="231"/>
    </location>
</feature>
<evidence type="ECO:0000313" key="10">
    <source>
        <dbReference type="EMBL" id="BAU32397.1"/>
    </source>
</evidence>
<dbReference type="Gene3D" id="3.60.110.10">
    <property type="entry name" value="Carbon-nitrogen hydrolase"/>
    <property type="match status" value="1"/>
</dbReference>
<dbReference type="NCBIfam" id="TIGR00546">
    <property type="entry name" value="lnt"/>
    <property type="match status" value="1"/>
</dbReference>
<comment type="function">
    <text evidence="8">Catalyzes the phospholipid dependent N-acylation of the N-terminal cysteine of apolipoprotein, the last step in lipoprotein maturation.</text>
</comment>
<feature type="domain" description="CN hydrolase" evidence="9">
    <location>
        <begin position="226"/>
        <end position="472"/>
    </location>
</feature>
<reference evidence="10 11" key="2">
    <citation type="submission" date="2016-01" db="EMBL/GenBank/DDBJ databases">
        <title>Microcella alkaliphila JAM AC0309 whole genome shotgun sequence.</title>
        <authorList>
            <person name="Kurata A."/>
            <person name="Hirose Y."/>
            <person name="Kishimoto N."/>
            <person name="Kobayashi T."/>
        </authorList>
    </citation>
    <scope>NUCLEOTIDE SEQUENCE [LARGE SCALE GENOMIC DNA]</scope>
    <source>
        <strain evidence="10 11">JAM AC0309</strain>
    </source>
</reference>
<dbReference type="InterPro" id="IPR004563">
    <property type="entry name" value="Apolipo_AcylTrfase"/>
</dbReference>
<keyword evidence="5 8" id="KW-1133">Transmembrane helix</keyword>
<evidence type="ECO:0000259" key="9">
    <source>
        <dbReference type="PROSITE" id="PS50263"/>
    </source>
</evidence>
<feature type="transmembrane region" description="Helical" evidence="8">
    <location>
        <begin position="125"/>
        <end position="147"/>
    </location>
</feature>
<comment type="pathway">
    <text evidence="8">Protein modification; lipoprotein biosynthesis (N-acyl transfer).</text>
</comment>
<keyword evidence="2 8" id="KW-1003">Cell membrane</keyword>
<dbReference type="EC" id="2.3.1.269" evidence="8"/>
<keyword evidence="10" id="KW-0449">Lipoprotein</keyword>
<evidence type="ECO:0000256" key="2">
    <source>
        <dbReference type="ARBA" id="ARBA00022475"/>
    </source>
</evidence>
<organism evidence="10 11">
    <name type="scientific">Microcella alkaliphila</name>
    <dbReference type="NCBI Taxonomy" id="279828"/>
    <lineage>
        <taxon>Bacteria</taxon>
        <taxon>Bacillati</taxon>
        <taxon>Actinomycetota</taxon>
        <taxon>Actinomycetes</taxon>
        <taxon>Micrococcales</taxon>
        <taxon>Microbacteriaceae</taxon>
        <taxon>Microcella</taxon>
    </lineage>
</organism>
<proteinExistence type="inferred from homology"/>
<dbReference type="InterPro" id="IPR036526">
    <property type="entry name" value="C-N_Hydrolase_sf"/>
</dbReference>
<keyword evidence="7 8" id="KW-0012">Acyltransferase</keyword>
<evidence type="ECO:0000313" key="11">
    <source>
        <dbReference type="Proteomes" id="UP000218965"/>
    </source>
</evidence>
<keyword evidence="3 8" id="KW-0808">Transferase</keyword>
<dbReference type="InterPro" id="IPR045378">
    <property type="entry name" value="LNT_N"/>
</dbReference>
<dbReference type="RefSeq" id="WP_096421554.1">
    <property type="nucleotide sequence ID" value="NZ_AP017315.1"/>
</dbReference>
<evidence type="ECO:0000256" key="7">
    <source>
        <dbReference type="ARBA" id="ARBA00023315"/>
    </source>
</evidence>
<dbReference type="AlphaFoldDB" id="A0A0U5BVB1"/>
<dbReference type="GO" id="GO:0042158">
    <property type="term" value="P:lipoprotein biosynthetic process"/>
    <property type="evidence" value="ECO:0007669"/>
    <property type="project" value="UniProtKB-UniRule"/>
</dbReference>
<evidence type="ECO:0000256" key="4">
    <source>
        <dbReference type="ARBA" id="ARBA00022692"/>
    </source>
</evidence>
<feature type="transmembrane region" description="Helical" evidence="8">
    <location>
        <begin position="36"/>
        <end position="52"/>
    </location>
</feature>
<dbReference type="CDD" id="cd07571">
    <property type="entry name" value="ALP_N-acyl_transferase"/>
    <property type="match status" value="1"/>
</dbReference>
<comment type="catalytic activity">
    <reaction evidence="8">
        <text>N-terminal S-1,2-diacyl-sn-glyceryl-L-cysteinyl-[lipoprotein] + a glycerophospholipid = N-acyl-S-1,2-diacyl-sn-glyceryl-L-cysteinyl-[lipoprotein] + a 2-acyl-sn-glycero-3-phospholipid + H(+)</text>
        <dbReference type="Rhea" id="RHEA:48228"/>
        <dbReference type="Rhea" id="RHEA-COMP:14681"/>
        <dbReference type="Rhea" id="RHEA-COMP:14684"/>
        <dbReference type="ChEBI" id="CHEBI:15378"/>
        <dbReference type="ChEBI" id="CHEBI:136912"/>
        <dbReference type="ChEBI" id="CHEBI:140656"/>
        <dbReference type="ChEBI" id="CHEBI:140657"/>
        <dbReference type="ChEBI" id="CHEBI:140660"/>
        <dbReference type="EC" id="2.3.1.269"/>
    </reaction>
</comment>
<dbReference type="GO" id="GO:0005886">
    <property type="term" value="C:plasma membrane"/>
    <property type="evidence" value="ECO:0007669"/>
    <property type="project" value="UniProtKB-SubCell"/>
</dbReference>
<sequence length="514" mass="54689">MPDLNPTTRPGPRIGVALLAAVLGGWLMSLAYPDPGWWPMLLPGLGLVLWALRGRTVGGGLIIGAVSGFAYYGALIDWLTAYLGPVPWLALTLAQVFFTALGGALIALAWRWVPRAWPGTAGRLVLTPLVVGGAWMVREAVSSVFPFGGFAWGRLAHSQAEGPLSPLVAWTGFSALSFLIAALVAMTVAALVEARRSRAERASVPAAFAVLLLVWPAFPVTIIGTTTIAAVQGNSNSGLFADYERGEILQAHYDATRPLFGREGIDMLVWPENASDLDPLRSEYAAGVMDIVSEQVNAPLLVGTITVAGDKTFNSQLMWRTGEGAVDQYDKIRPVPFAEYLPAREFFYPLAPDLFDLVPRDFAFGQRDTVFDIDGVIAGIAICFDIVADDLFLQMIDEGAEVIISPTNNADFGVTDQSVQQLAIARLRAVEAGRALVNASTVGASAIIAPDGSTIVDLPLFEPGTMVAEVPLSNTTTPAHALGRTLEWLVILFTVVTITSAAVLARPRHGAATA</sequence>
<dbReference type="PROSITE" id="PS50263">
    <property type="entry name" value="CN_HYDROLASE"/>
    <property type="match status" value="1"/>
</dbReference>
<gene>
    <name evidence="8 10" type="primary">lnt</name>
    <name evidence="10" type="ORF">MalAC0309_1546</name>
</gene>
<dbReference type="PANTHER" id="PTHR38686:SF1">
    <property type="entry name" value="APOLIPOPROTEIN N-ACYLTRANSFERASE"/>
    <property type="match status" value="1"/>
</dbReference>
<dbReference type="Pfam" id="PF00795">
    <property type="entry name" value="CN_hydrolase"/>
    <property type="match status" value="1"/>
</dbReference>
<dbReference type="GO" id="GO:0016410">
    <property type="term" value="F:N-acyltransferase activity"/>
    <property type="evidence" value="ECO:0007669"/>
    <property type="project" value="UniProtKB-UniRule"/>
</dbReference>
<evidence type="ECO:0000256" key="3">
    <source>
        <dbReference type="ARBA" id="ARBA00022679"/>
    </source>
</evidence>
<feature type="transmembrane region" description="Helical" evidence="8">
    <location>
        <begin position="59"/>
        <end position="76"/>
    </location>
</feature>
<dbReference type="Pfam" id="PF20154">
    <property type="entry name" value="LNT_N"/>
    <property type="match status" value="1"/>
</dbReference>
<feature type="transmembrane region" description="Helical" evidence="8">
    <location>
        <begin position="88"/>
        <end position="113"/>
    </location>
</feature>
<evidence type="ECO:0000256" key="1">
    <source>
        <dbReference type="ARBA" id="ARBA00004651"/>
    </source>
</evidence>
<keyword evidence="4 8" id="KW-0812">Transmembrane</keyword>
<dbReference type="KEGG" id="malk:MalAC0309_1546"/>
<dbReference type="InterPro" id="IPR003010">
    <property type="entry name" value="C-N_Hydrolase"/>
</dbReference>
<dbReference type="EMBL" id="AP017315">
    <property type="protein sequence ID" value="BAU32397.1"/>
    <property type="molecule type" value="Genomic_DNA"/>
</dbReference>
<comment type="subcellular location">
    <subcellularLocation>
        <location evidence="1 8">Cell membrane</location>
        <topology evidence="1 8">Multi-pass membrane protein</topology>
    </subcellularLocation>
</comment>